<keyword evidence="1" id="KW-1133">Transmembrane helix</keyword>
<accession>A0ABN3W3C2</accession>
<reference evidence="2 3" key="1">
    <citation type="journal article" date="2019" name="Int. J. Syst. Evol. Microbiol.">
        <title>The Global Catalogue of Microorganisms (GCM) 10K type strain sequencing project: providing services to taxonomists for standard genome sequencing and annotation.</title>
        <authorList>
            <consortium name="The Broad Institute Genomics Platform"/>
            <consortium name="The Broad Institute Genome Sequencing Center for Infectious Disease"/>
            <person name="Wu L."/>
            <person name="Ma J."/>
        </authorList>
    </citation>
    <scope>NUCLEOTIDE SEQUENCE [LARGE SCALE GENOMIC DNA]</scope>
    <source>
        <strain evidence="2 3">JCM 6242</strain>
    </source>
</reference>
<gene>
    <name evidence="2" type="ORF">GCM10010517_52090</name>
</gene>
<feature type="transmembrane region" description="Helical" evidence="1">
    <location>
        <begin position="331"/>
        <end position="351"/>
    </location>
</feature>
<sequence length="363" mass="39385">MPKSTTRRTLGRLRAGLMIATVALLVTSVWLFQGVHQTVTAAGSTAVPAILEISNAQQALAAADQAAVGAFPESSGTVTLPAEREYKKQIQIAGLNLAQAAEDNAAEEADGLQLAQGLLVVYTDLIEQAQEHYQRDNRAVGATYLWYASHLLHGKGGILEVLDDFREQQRSWLEQRFPSTWMMPVATIGWAVSLLALLVLLGTAQLFLRRRFRRTLNVWLLAATVLVAGLALTTWRAQVSKSQLDDAQRTVWSVVADRQAQADAERRSGNERLTRLLSSECGAGLLRCGPTVRQALDAPRGGGGAVPDPPEVAESSRLAGSQMTEAAEYSGLAFLIPLLSVVIGALIWGGIHPRINEYRYQPR</sequence>
<dbReference type="EMBL" id="BAAAVI010000042">
    <property type="protein sequence ID" value="GAA2888161.1"/>
    <property type="molecule type" value="Genomic_DNA"/>
</dbReference>
<keyword evidence="1" id="KW-0472">Membrane</keyword>
<dbReference type="Proteomes" id="UP001500831">
    <property type="component" value="Unassembled WGS sequence"/>
</dbReference>
<dbReference type="RefSeq" id="WP_344976799.1">
    <property type="nucleotide sequence ID" value="NZ_BAAAVI010000042.1"/>
</dbReference>
<name>A0ABN3W3C2_9ACTN</name>
<evidence type="ECO:0000313" key="2">
    <source>
        <dbReference type="EMBL" id="GAA2888161.1"/>
    </source>
</evidence>
<feature type="transmembrane region" description="Helical" evidence="1">
    <location>
        <begin position="181"/>
        <end position="204"/>
    </location>
</feature>
<comment type="caution">
    <text evidence="2">The sequence shown here is derived from an EMBL/GenBank/DDBJ whole genome shotgun (WGS) entry which is preliminary data.</text>
</comment>
<evidence type="ECO:0000256" key="1">
    <source>
        <dbReference type="SAM" id="Phobius"/>
    </source>
</evidence>
<feature type="transmembrane region" description="Helical" evidence="1">
    <location>
        <begin position="216"/>
        <end position="235"/>
    </location>
</feature>
<keyword evidence="3" id="KW-1185">Reference proteome</keyword>
<evidence type="ECO:0000313" key="3">
    <source>
        <dbReference type="Proteomes" id="UP001500831"/>
    </source>
</evidence>
<keyword evidence="1" id="KW-0812">Transmembrane</keyword>
<organism evidence="2 3">
    <name type="scientific">Streptosporangium fragile</name>
    <dbReference type="NCBI Taxonomy" id="46186"/>
    <lineage>
        <taxon>Bacteria</taxon>
        <taxon>Bacillati</taxon>
        <taxon>Actinomycetota</taxon>
        <taxon>Actinomycetes</taxon>
        <taxon>Streptosporangiales</taxon>
        <taxon>Streptosporangiaceae</taxon>
        <taxon>Streptosporangium</taxon>
    </lineage>
</organism>
<feature type="transmembrane region" description="Helical" evidence="1">
    <location>
        <begin position="12"/>
        <end position="32"/>
    </location>
</feature>
<proteinExistence type="predicted"/>
<protein>
    <submittedName>
        <fullName evidence="2">Membrane protein</fullName>
    </submittedName>
</protein>